<dbReference type="PANTHER" id="PTHR13452:SF10">
    <property type="entry name" value="THUMP DOMAIN-CONTAINING PROTEIN 1"/>
    <property type="match status" value="1"/>
</dbReference>
<dbReference type="GO" id="GO:0003723">
    <property type="term" value="F:RNA binding"/>
    <property type="evidence" value="ECO:0007669"/>
    <property type="project" value="UniProtKB-UniRule"/>
</dbReference>
<evidence type="ECO:0000256" key="2">
    <source>
        <dbReference type="SAM" id="MobiDB-lite"/>
    </source>
</evidence>
<sequence>MTDTKKRKSEETPGISFKKAKGRRQWQTPKRNNDGNDPHTASIEPGISGIWATCDMHKEAKCTGDLIDLFNKGYLQMLGLIDTEQQAEEFYGSHEGEAESGDIEADIQKEISKIQKLKNENLFDPIRVDVKCVLFFKTRAPIEPVGFVHRICTDAFSSGCKQSRWVKRLTPMTLIGKATEKGLDEVAKSVLVPHFHGNDRVGKKFAIRTNIRNHNTLTRDGIIRQVAEVIGPGHKVDLKDYDLLVLVEIFQNICGMSVVPADFDQLRRYNLAEIYDARKNMPNQHEE</sequence>
<dbReference type="PROSITE" id="PS51165">
    <property type="entry name" value="THUMP"/>
    <property type="match status" value="1"/>
</dbReference>
<proteinExistence type="predicted"/>
<dbReference type="EMBL" id="JAGHQM010001081">
    <property type="protein sequence ID" value="KAH0556491.1"/>
    <property type="molecule type" value="Genomic_DNA"/>
</dbReference>
<protein>
    <recommendedName>
        <fullName evidence="3">THUMP domain-containing protein</fullName>
    </recommendedName>
</protein>
<dbReference type="CDD" id="cd11717">
    <property type="entry name" value="THUMP_THUMPD1_like"/>
    <property type="match status" value="1"/>
</dbReference>
<dbReference type="SUPFAM" id="SSF143437">
    <property type="entry name" value="THUMP domain-like"/>
    <property type="match status" value="1"/>
</dbReference>
<feature type="region of interest" description="Disordered" evidence="2">
    <location>
        <begin position="1"/>
        <end position="44"/>
    </location>
</feature>
<dbReference type="InterPro" id="IPR004114">
    <property type="entry name" value="THUMP_dom"/>
</dbReference>
<reference evidence="4" key="1">
    <citation type="submission" date="2021-03" db="EMBL/GenBank/DDBJ databases">
        <title>Comparative genomics and phylogenomic investigation of the class Geoglossomycetes provide insights into ecological specialization and systematics.</title>
        <authorList>
            <person name="Melie T."/>
            <person name="Pirro S."/>
            <person name="Miller A.N."/>
            <person name="Quandt A."/>
        </authorList>
    </citation>
    <scope>NUCLEOTIDE SEQUENCE</scope>
    <source>
        <strain evidence="4">CAQ_001_2017</strain>
    </source>
</reference>
<feature type="domain" description="THUMP" evidence="3">
    <location>
        <begin position="154"/>
        <end position="260"/>
    </location>
</feature>
<comment type="caution">
    <text evidence="4">The sequence shown here is derived from an EMBL/GenBank/DDBJ whole genome shotgun (WGS) entry which is preliminary data.</text>
</comment>
<keyword evidence="5" id="KW-1185">Reference proteome</keyword>
<dbReference type="Proteomes" id="UP000750711">
    <property type="component" value="Unassembled WGS sequence"/>
</dbReference>
<name>A0A9P8RMB7_9PEZI</name>
<evidence type="ECO:0000313" key="5">
    <source>
        <dbReference type="Proteomes" id="UP000750711"/>
    </source>
</evidence>
<evidence type="ECO:0000256" key="1">
    <source>
        <dbReference type="PROSITE-ProRule" id="PRU00529"/>
    </source>
</evidence>
<dbReference type="Gene3D" id="3.30.2300.10">
    <property type="entry name" value="THUMP superfamily"/>
    <property type="match status" value="1"/>
</dbReference>
<accession>A0A9P8RMB7</accession>
<dbReference type="PANTHER" id="PTHR13452">
    <property type="entry name" value="THUMP DOMAIN CONTAINING PROTEIN 1-RELATED"/>
    <property type="match status" value="1"/>
</dbReference>
<dbReference type="SMART" id="SM00981">
    <property type="entry name" value="THUMP"/>
    <property type="match status" value="1"/>
</dbReference>
<gene>
    <name evidence="4" type="ORF">GP486_005610</name>
</gene>
<dbReference type="InterPro" id="IPR040183">
    <property type="entry name" value="THUMPD1-like"/>
</dbReference>
<evidence type="ECO:0000313" key="4">
    <source>
        <dbReference type="EMBL" id="KAH0556491.1"/>
    </source>
</evidence>
<dbReference type="AlphaFoldDB" id="A0A9P8RMB7"/>
<dbReference type="FunFam" id="3.30.2300.10:FF:000001">
    <property type="entry name" value="THUMP domain-containing protein 1"/>
    <property type="match status" value="1"/>
</dbReference>
<evidence type="ECO:0000259" key="3">
    <source>
        <dbReference type="PROSITE" id="PS51165"/>
    </source>
</evidence>
<dbReference type="Pfam" id="PF02926">
    <property type="entry name" value="THUMP"/>
    <property type="match status" value="1"/>
</dbReference>
<dbReference type="GO" id="GO:0006400">
    <property type="term" value="P:tRNA modification"/>
    <property type="evidence" value="ECO:0007669"/>
    <property type="project" value="InterPro"/>
</dbReference>
<organism evidence="4 5">
    <name type="scientific">Trichoglossum hirsutum</name>
    <dbReference type="NCBI Taxonomy" id="265104"/>
    <lineage>
        <taxon>Eukaryota</taxon>
        <taxon>Fungi</taxon>
        <taxon>Dikarya</taxon>
        <taxon>Ascomycota</taxon>
        <taxon>Pezizomycotina</taxon>
        <taxon>Geoglossomycetes</taxon>
        <taxon>Geoglossales</taxon>
        <taxon>Geoglossaceae</taxon>
        <taxon>Trichoglossum</taxon>
    </lineage>
</organism>
<keyword evidence="1" id="KW-0694">RNA-binding</keyword>